<comment type="pathway">
    <text evidence="3">Lipid metabolism; peroxisomal fatty acid beta-oxidation.</text>
</comment>
<protein>
    <submittedName>
        <fullName evidence="11">Uncharacterized protein</fullName>
    </submittedName>
</protein>
<evidence type="ECO:0000313" key="12">
    <source>
        <dbReference type="Proteomes" id="UP001328107"/>
    </source>
</evidence>
<evidence type="ECO:0000256" key="7">
    <source>
        <dbReference type="ARBA" id="ARBA00022832"/>
    </source>
</evidence>
<name>A0AAN5HXS8_9BILA</name>
<dbReference type="GO" id="GO:0055088">
    <property type="term" value="P:lipid homeostasis"/>
    <property type="evidence" value="ECO:0007669"/>
    <property type="project" value="TreeGrafter"/>
</dbReference>
<dbReference type="GO" id="GO:0033540">
    <property type="term" value="P:fatty acid beta-oxidation using acyl-CoA oxidase"/>
    <property type="evidence" value="ECO:0007669"/>
    <property type="project" value="TreeGrafter"/>
</dbReference>
<sequence>GTNLQELETTATYDKQTEEFVLHSPTKSATKWWPGNLGKMANYSIVTAQLHIDGKNYGPHNFIVQLRSEKDHRPLPGITVGDIGSKMALNGADNGFLALDKVRIPRKRMMMK</sequence>
<evidence type="ECO:0000313" key="11">
    <source>
        <dbReference type="EMBL" id="GMR45074.1"/>
    </source>
</evidence>
<keyword evidence="10" id="KW-0576">Peroxisome</keyword>
<evidence type="ECO:0000256" key="5">
    <source>
        <dbReference type="ARBA" id="ARBA00022630"/>
    </source>
</evidence>
<dbReference type="GO" id="GO:0071949">
    <property type="term" value="F:FAD binding"/>
    <property type="evidence" value="ECO:0007669"/>
    <property type="project" value="InterPro"/>
</dbReference>
<dbReference type="AlphaFoldDB" id="A0AAN5HXS8"/>
<keyword evidence="12" id="KW-1185">Reference proteome</keyword>
<keyword evidence="9" id="KW-0443">Lipid metabolism</keyword>
<dbReference type="Gene3D" id="2.40.110.10">
    <property type="entry name" value="Butyryl-CoA Dehydrogenase, subunit A, domain 2"/>
    <property type="match status" value="1"/>
</dbReference>
<gene>
    <name evidence="11" type="ORF">PMAYCL1PPCAC_15269</name>
</gene>
<dbReference type="InterPro" id="IPR009100">
    <property type="entry name" value="AcylCoA_DH/oxidase_NM_dom_sf"/>
</dbReference>
<dbReference type="GO" id="GO:0003997">
    <property type="term" value="F:acyl-CoA oxidase activity"/>
    <property type="evidence" value="ECO:0007669"/>
    <property type="project" value="InterPro"/>
</dbReference>
<proteinExistence type="inferred from homology"/>
<dbReference type="PANTHER" id="PTHR10909:SF250">
    <property type="entry name" value="PEROXISOMAL ACYL-COENZYME A OXIDASE 1"/>
    <property type="match status" value="1"/>
</dbReference>
<keyword evidence="6" id="KW-0274">FAD</keyword>
<evidence type="ECO:0000256" key="1">
    <source>
        <dbReference type="ARBA" id="ARBA00001974"/>
    </source>
</evidence>
<dbReference type="Proteomes" id="UP001328107">
    <property type="component" value="Unassembled WGS sequence"/>
</dbReference>
<keyword evidence="8" id="KW-0560">Oxidoreductase</keyword>
<comment type="similarity">
    <text evidence="4">Belongs to the acyl-CoA oxidase family.</text>
</comment>
<dbReference type="SUPFAM" id="SSF56645">
    <property type="entry name" value="Acyl-CoA dehydrogenase NM domain-like"/>
    <property type="match status" value="1"/>
</dbReference>
<dbReference type="InterPro" id="IPR046373">
    <property type="entry name" value="Acyl-CoA_Oxase/DH_mid-dom_sf"/>
</dbReference>
<feature type="non-terminal residue" evidence="11">
    <location>
        <position position="112"/>
    </location>
</feature>
<evidence type="ECO:0000256" key="3">
    <source>
        <dbReference type="ARBA" id="ARBA00004846"/>
    </source>
</evidence>
<comment type="subcellular location">
    <subcellularLocation>
        <location evidence="2">Peroxisome</location>
    </subcellularLocation>
</comment>
<comment type="cofactor">
    <cofactor evidence="1">
        <name>FAD</name>
        <dbReference type="ChEBI" id="CHEBI:57692"/>
    </cofactor>
</comment>
<organism evidence="11 12">
    <name type="scientific">Pristionchus mayeri</name>
    <dbReference type="NCBI Taxonomy" id="1317129"/>
    <lineage>
        <taxon>Eukaryota</taxon>
        <taxon>Metazoa</taxon>
        <taxon>Ecdysozoa</taxon>
        <taxon>Nematoda</taxon>
        <taxon>Chromadorea</taxon>
        <taxon>Rhabditida</taxon>
        <taxon>Rhabditina</taxon>
        <taxon>Diplogasteromorpha</taxon>
        <taxon>Diplogasteroidea</taxon>
        <taxon>Neodiplogasteridae</taxon>
        <taxon>Pristionchus</taxon>
    </lineage>
</organism>
<evidence type="ECO:0000256" key="4">
    <source>
        <dbReference type="ARBA" id="ARBA00006288"/>
    </source>
</evidence>
<keyword evidence="5" id="KW-0285">Flavoprotein</keyword>
<dbReference type="FunFam" id="2.40.110.10:FF:000003">
    <property type="entry name" value="Acyl-coenzyme A oxidase"/>
    <property type="match status" value="1"/>
</dbReference>
<evidence type="ECO:0000256" key="8">
    <source>
        <dbReference type="ARBA" id="ARBA00023002"/>
    </source>
</evidence>
<keyword evidence="7" id="KW-0276">Fatty acid metabolism</keyword>
<dbReference type="EMBL" id="BTRK01000004">
    <property type="protein sequence ID" value="GMR45074.1"/>
    <property type="molecule type" value="Genomic_DNA"/>
</dbReference>
<evidence type="ECO:0000256" key="9">
    <source>
        <dbReference type="ARBA" id="ARBA00023098"/>
    </source>
</evidence>
<reference evidence="12" key="1">
    <citation type="submission" date="2022-10" db="EMBL/GenBank/DDBJ databases">
        <title>Genome assembly of Pristionchus species.</title>
        <authorList>
            <person name="Yoshida K."/>
            <person name="Sommer R.J."/>
        </authorList>
    </citation>
    <scope>NUCLEOTIDE SEQUENCE [LARGE SCALE GENOMIC DNA]</scope>
    <source>
        <strain evidence="12">RS5460</strain>
    </source>
</reference>
<dbReference type="GO" id="GO:0005504">
    <property type="term" value="F:fatty acid binding"/>
    <property type="evidence" value="ECO:0007669"/>
    <property type="project" value="TreeGrafter"/>
</dbReference>
<feature type="non-terminal residue" evidence="11">
    <location>
        <position position="1"/>
    </location>
</feature>
<evidence type="ECO:0000256" key="2">
    <source>
        <dbReference type="ARBA" id="ARBA00004275"/>
    </source>
</evidence>
<dbReference type="PANTHER" id="PTHR10909">
    <property type="entry name" value="ELECTRON TRANSPORT OXIDOREDUCTASE"/>
    <property type="match status" value="1"/>
</dbReference>
<evidence type="ECO:0000256" key="6">
    <source>
        <dbReference type="ARBA" id="ARBA00022827"/>
    </source>
</evidence>
<evidence type="ECO:0000256" key="10">
    <source>
        <dbReference type="ARBA" id="ARBA00023140"/>
    </source>
</evidence>
<dbReference type="GO" id="GO:0005777">
    <property type="term" value="C:peroxisome"/>
    <property type="evidence" value="ECO:0007669"/>
    <property type="project" value="UniProtKB-SubCell"/>
</dbReference>
<dbReference type="GO" id="GO:1904070">
    <property type="term" value="P:ascaroside biosynthetic process"/>
    <property type="evidence" value="ECO:0007669"/>
    <property type="project" value="TreeGrafter"/>
</dbReference>
<dbReference type="InterPro" id="IPR012258">
    <property type="entry name" value="Acyl-CoA_oxidase"/>
</dbReference>
<accession>A0AAN5HXS8</accession>
<comment type="caution">
    <text evidence="11">The sequence shown here is derived from an EMBL/GenBank/DDBJ whole genome shotgun (WGS) entry which is preliminary data.</text>
</comment>